<dbReference type="EMBL" id="MVHH01000038">
    <property type="protein sequence ID" value="OQZ94760.1"/>
    <property type="molecule type" value="Genomic_DNA"/>
</dbReference>
<dbReference type="EMBL" id="LASW01000054">
    <property type="protein sequence ID" value="KKB98835.1"/>
    <property type="molecule type" value="Genomic_DNA"/>
</dbReference>
<accession>A0A0F5MVQ1</accession>
<reference evidence="4" key="1">
    <citation type="submission" date="2015-04" db="EMBL/GenBank/DDBJ databases">
        <title>Genome sequence of Mycobacterium arupense GUC1.</title>
        <authorList>
            <person name="Greninger A.L."/>
            <person name="Cunningham G."/>
            <person name="Chiu C.Y."/>
            <person name="Miller S."/>
        </authorList>
    </citation>
    <scope>NUCLEOTIDE SEQUENCE [LARGE SCALE GENOMIC DNA]</scope>
    <source>
        <strain evidence="4">GUC1</strain>
    </source>
</reference>
<evidence type="ECO:0000313" key="2">
    <source>
        <dbReference type="EMBL" id="OQZ94760.1"/>
    </source>
</evidence>
<proteinExistence type="predicted"/>
<name>A0A0F5MVQ1_9MYCO</name>
<gene>
    <name evidence="2" type="ORF">BST15_15710</name>
    <name evidence="3" type="ORF">E6Q54_14555</name>
    <name evidence="1" type="ORF">WR43_12590</name>
</gene>
<dbReference type="RefSeq" id="WP_046189933.1">
    <property type="nucleotide sequence ID" value="NZ_JACKUJ010000046.1"/>
</dbReference>
<dbReference type="AlphaFoldDB" id="A0A0F5MVQ1"/>
<evidence type="ECO:0000313" key="1">
    <source>
        <dbReference type="EMBL" id="KKB98835.1"/>
    </source>
</evidence>
<reference evidence="1" key="2">
    <citation type="submission" date="2015-04" db="EMBL/GenBank/DDBJ databases">
        <title>Genome sequence of Mycobacterium arupense strain GUC1.</title>
        <authorList>
            <person name="Greninger A.L."/>
            <person name="Cunningham G."/>
            <person name="Chiu C.Y."/>
            <person name="Miller S."/>
        </authorList>
    </citation>
    <scope>NUCLEOTIDE SEQUENCE</scope>
    <source>
        <strain evidence="1">GUC1</strain>
    </source>
</reference>
<dbReference type="EMBL" id="SSGD01000085">
    <property type="protein sequence ID" value="TXI54422.1"/>
    <property type="molecule type" value="Genomic_DNA"/>
</dbReference>
<sequence length="188" mass="21121">MDELPHLVDHLSWPPSLLLPLAFGGGGYAALRMAAEQFAPVAKALGPIGRRWTAARESRMAKAAREGALTKQVADLTAECDRRGTTIEEQAREIAWLRRLRDSDAYTQDLLRQVEGLSGSLDREMNRRELTDAYLDYDVDWHRTADIAWQSSADRDVIVREVPQHVSLLEFARQWHAGRAQAARDASS</sequence>
<comment type="caution">
    <text evidence="1">The sequence shown here is derived from an EMBL/GenBank/DDBJ whole genome shotgun (WGS) entry which is preliminary data.</text>
</comment>
<evidence type="ECO:0000313" key="6">
    <source>
        <dbReference type="Proteomes" id="UP000321797"/>
    </source>
</evidence>
<dbReference type="Proteomes" id="UP000321797">
    <property type="component" value="Unassembled WGS sequence"/>
</dbReference>
<dbReference type="STRING" id="342002.BST15_15710"/>
<dbReference type="Proteomes" id="UP000192327">
    <property type="component" value="Unassembled WGS sequence"/>
</dbReference>
<dbReference type="PATRIC" id="fig|342002.3.peg.71"/>
<evidence type="ECO:0000313" key="3">
    <source>
        <dbReference type="EMBL" id="TXI54422.1"/>
    </source>
</evidence>
<organism evidence="1 4">
    <name type="scientific">Mycolicibacter arupensis</name>
    <dbReference type="NCBI Taxonomy" id="342002"/>
    <lineage>
        <taxon>Bacteria</taxon>
        <taxon>Bacillati</taxon>
        <taxon>Actinomycetota</taxon>
        <taxon>Actinomycetes</taxon>
        <taxon>Mycobacteriales</taxon>
        <taxon>Mycobacteriaceae</taxon>
        <taxon>Mycolicibacter</taxon>
    </lineage>
</organism>
<protein>
    <submittedName>
        <fullName evidence="1">Uncharacterized protein</fullName>
    </submittedName>
</protein>
<evidence type="ECO:0000313" key="5">
    <source>
        <dbReference type="Proteomes" id="UP000192327"/>
    </source>
</evidence>
<evidence type="ECO:0000313" key="4">
    <source>
        <dbReference type="Proteomes" id="UP000034416"/>
    </source>
</evidence>
<dbReference type="Proteomes" id="UP000034416">
    <property type="component" value="Unassembled WGS sequence"/>
</dbReference>
<reference evidence="2 5" key="3">
    <citation type="submission" date="2016-12" db="EMBL/GenBank/DDBJ databases">
        <title>The new phylogeny of genus Mycobacterium.</title>
        <authorList>
            <person name="Tortoli E."/>
            <person name="Trovato A."/>
            <person name="Cirillo D.M."/>
        </authorList>
    </citation>
    <scope>NUCLEOTIDE SEQUENCE [LARGE SCALE GENOMIC DNA]</scope>
    <source>
        <strain evidence="2 5">DSM 44942</strain>
    </source>
</reference>
<reference evidence="3 6" key="4">
    <citation type="submission" date="2018-09" db="EMBL/GenBank/DDBJ databases">
        <title>Metagenome Assembled Genomes from an Advanced Water Purification Facility.</title>
        <authorList>
            <person name="Stamps B.W."/>
            <person name="Spear J.R."/>
        </authorList>
    </citation>
    <scope>NUCLEOTIDE SEQUENCE [LARGE SCALE GENOMIC DNA]</scope>
    <source>
        <strain evidence="3">Bin_29_2</strain>
    </source>
</reference>
<keyword evidence="5" id="KW-1185">Reference proteome</keyword>